<gene>
    <name evidence="1" type="ORF">EHI47_19765</name>
</gene>
<proteinExistence type="predicted"/>
<name>A0A444HWB8_RHILE</name>
<dbReference type="AlphaFoldDB" id="A0A444HWB8"/>
<protein>
    <recommendedName>
        <fullName evidence="3">Transposase</fullName>
    </recommendedName>
</protein>
<organism evidence="1 2">
    <name type="scientific">Rhizobium leguminosarum</name>
    <dbReference type="NCBI Taxonomy" id="384"/>
    <lineage>
        <taxon>Bacteria</taxon>
        <taxon>Pseudomonadati</taxon>
        <taxon>Pseudomonadota</taxon>
        <taxon>Alphaproteobacteria</taxon>
        <taxon>Hyphomicrobiales</taxon>
        <taxon>Rhizobiaceae</taxon>
        <taxon>Rhizobium/Agrobacterium group</taxon>
        <taxon>Rhizobium</taxon>
    </lineage>
</organism>
<accession>A0A444HWB8</accession>
<dbReference type="Proteomes" id="UP000283817">
    <property type="component" value="Unassembled WGS sequence"/>
</dbReference>
<evidence type="ECO:0008006" key="3">
    <source>
        <dbReference type="Google" id="ProtNLM"/>
    </source>
</evidence>
<comment type="caution">
    <text evidence="1">The sequence shown here is derived from an EMBL/GenBank/DDBJ whole genome shotgun (WGS) entry which is preliminary data.</text>
</comment>
<sequence length="70" mass="8311">MHGSQARIRFHDCDLLVTDCSHICMYRKRINIFTVMAGQRLDIEEVDDGVWLVSFMRYDLGYIDLEQRTL</sequence>
<dbReference type="EMBL" id="SBHX01000048">
    <property type="protein sequence ID" value="RWX28155.1"/>
    <property type="molecule type" value="Genomic_DNA"/>
</dbReference>
<evidence type="ECO:0000313" key="2">
    <source>
        <dbReference type="Proteomes" id="UP000283817"/>
    </source>
</evidence>
<evidence type="ECO:0000313" key="1">
    <source>
        <dbReference type="EMBL" id="RWX28155.1"/>
    </source>
</evidence>
<reference evidence="1 2" key="1">
    <citation type="submission" date="2019-01" db="EMBL/GenBank/DDBJ databases">
        <title>RHIZO-ID as a novel technology for direct rhizobia identification.</title>
        <authorList>
            <person name="De Meyer S.E."/>
        </authorList>
    </citation>
    <scope>NUCLEOTIDE SEQUENCE [LARGE SCALE GENOMIC DNA]</scope>
    <source>
        <strain evidence="1 2">WSM448</strain>
    </source>
</reference>